<evidence type="ECO:0000256" key="6">
    <source>
        <dbReference type="ARBA" id="ARBA00023235"/>
    </source>
</evidence>
<accession>A0AAQ4FPN9</accession>
<evidence type="ECO:0000313" key="9">
    <source>
        <dbReference type="EMBL" id="KAK8788588.1"/>
    </source>
</evidence>
<dbReference type="EMBL" id="JARKHS020000612">
    <property type="protein sequence ID" value="KAK8788588.1"/>
    <property type="molecule type" value="Genomic_DNA"/>
</dbReference>
<comment type="similarity">
    <text evidence="3 7">Belongs to the hyi family.</text>
</comment>
<gene>
    <name evidence="9" type="ORF">V5799_021635</name>
</gene>
<protein>
    <recommendedName>
        <fullName evidence="5 7">Putative hydroxypyruvate isomerase</fullName>
        <ecNumber evidence="4 7">5.3.1.22</ecNumber>
    </recommendedName>
</protein>
<dbReference type="InterPro" id="IPR050417">
    <property type="entry name" value="Sugar_Epim/Isomerase"/>
</dbReference>
<dbReference type="EC" id="5.3.1.22" evidence="4 7"/>
<keyword evidence="6 7" id="KW-0413">Isomerase</keyword>
<dbReference type="GO" id="GO:0046487">
    <property type="term" value="P:glyoxylate metabolic process"/>
    <property type="evidence" value="ECO:0007669"/>
    <property type="project" value="TreeGrafter"/>
</dbReference>
<dbReference type="InterPro" id="IPR026040">
    <property type="entry name" value="HyI-like"/>
</dbReference>
<reference evidence="9 10" key="1">
    <citation type="journal article" date="2023" name="Arcadia Sci">
        <title>De novo assembly of a long-read Amblyomma americanum tick genome.</title>
        <authorList>
            <person name="Chou S."/>
            <person name="Poskanzer K.E."/>
            <person name="Rollins M."/>
            <person name="Thuy-Boun P.S."/>
        </authorList>
    </citation>
    <scope>NUCLEOTIDE SEQUENCE [LARGE SCALE GENOMIC DNA]</scope>
    <source>
        <strain evidence="9">F_SG_1</strain>
        <tissue evidence="9">Salivary glands</tissue>
    </source>
</reference>
<sequence length="298" mass="33289">MPKFRGCGCIPVTALSADASRRRSQRTSLSGASFKMSLKFAANISTTYQIAPFLKRYRVAREAGFRAVECEFPYEVGVDSIRKAKLDNRMKHVLISSHPGDLTKGELGFAAIPGCESQFLTSLETSIKYAKALDCKKIHILAGITGPERSTAMEETYLTNLKMAAKLLEKEGIVGVIGPMCKEVQPGYFLDSFKQAESYINHVNHENIRLLLNIFHLQMISGNLINTMEALSPLVGHMQISQAPHRNEPGASGEINYWYILMRIGVMPYNDYIGLDYIPPEGTQDATYWISRFGYSCR</sequence>
<evidence type="ECO:0000256" key="3">
    <source>
        <dbReference type="ARBA" id="ARBA00005962"/>
    </source>
</evidence>
<evidence type="ECO:0000256" key="1">
    <source>
        <dbReference type="ARBA" id="ARBA00000476"/>
    </source>
</evidence>
<evidence type="ECO:0000256" key="2">
    <source>
        <dbReference type="ARBA" id="ARBA00002968"/>
    </source>
</evidence>
<evidence type="ECO:0000313" key="10">
    <source>
        <dbReference type="Proteomes" id="UP001321473"/>
    </source>
</evidence>
<comment type="function">
    <text evidence="2 7">Catalyzes the reversible isomerization between hydroxypyruvate and 2-hydroxy-3-oxopropanoate (also termed tartronate semialdehyde).</text>
</comment>
<name>A0AAQ4FPN9_AMBAM</name>
<comment type="caution">
    <text evidence="9">The sequence shown here is derived from an EMBL/GenBank/DDBJ whole genome shotgun (WGS) entry which is preliminary data.</text>
</comment>
<dbReference type="Proteomes" id="UP001321473">
    <property type="component" value="Unassembled WGS sequence"/>
</dbReference>
<dbReference type="Gene3D" id="3.20.20.150">
    <property type="entry name" value="Divalent-metal-dependent TIM barrel enzymes"/>
    <property type="match status" value="1"/>
</dbReference>
<dbReference type="FunFam" id="3.20.20.150:FF:000007">
    <property type="entry name" value="Hydroxypyruvate isomerase"/>
    <property type="match status" value="1"/>
</dbReference>
<dbReference type="PANTHER" id="PTHR43489">
    <property type="entry name" value="ISOMERASE"/>
    <property type="match status" value="1"/>
</dbReference>
<keyword evidence="10" id="KW-1185">Reference proteome</keyword>
<dbReference type="PANTHER" id="PTHR43489:SF6">
    <property type="entry name" value="HYDROXYPYRUVATE ISOMERASE-RELATED"/>
    <property type="match status" value="1"/>
</dbReference>
<dbReference type="InterPro" id="IPR036237">
    <property type="entry name" value="Xyl_isomerase-like_sf"/>
</dbReference>
<organism evidence="9 10">
    <name type="scientific">Amblyomma americanum</name>
    <name type="common">Lone star tick</name>
    <dbReference type="NCBI Taxonomy" id="6943"/>
    <lineage>
        <taxon>Eukaryota</taxon>
        <taxon>Metazoa</taxon>
        <taxon>Ecdysozoa</taxon>
        <taxon>Arthropoda</taxon>
        <taxon>Chelicerata</taxon>
        <taxon>Arachnida</taxon>
        <taxon>Acari</taxon>
        <taxon>Parasitiformes</taxon>
        <taxon>Ixodida</taxon>
        <taxon>Ixodoidea</taxon>
        <taxon>Ixodidae</taxon>
        <taxon>Amblyomminae</taxon>
        <taxon>Amblyomma</taxon>
    </lineage>
</organism>
<comment type="catalytic activity">
    <reaction evidence="1 7">
        <text>3-hydroxypyruvate = 2-hydroxy-3-oxopropanoate</text>
        <dbReference type="Rhea" id="RHEA:11952"/>
        <dbReference type="ChEBI" id="CHEBI:17180"/>
        <dbReference type="ChEBI" id="CHEBI:57978"/>
        <dbReference type="EC" id="5.3.1.22"/>
    </reaction>
</comment>
<evidence type="ECO:0000259" key="8">
    <source>
        <dbReference type="Pfam" id="PF01261"/>
    </source>
</evidence>
<evidence type="ECO:0000256" key="7">
    <source>
        <dbReference type="PIRNR" id="PIRNR006241"/>
    </source>
</evidence>
<dbReference type="InterPro" id="IPR013022">
    <property type="entry name" value="Xyl_isomerase-like_TIM-brl"/>
</dbReference>
<dbReference type="AlphaFoldDB" id="A0AAQ4FPN9"/>
<evidence type="ECO:0000256" key="5">
    <source>
        <dbReference type="ARBA" id="ARBA00017985"/>
    </source>
</evidence>
<feature type="domain" description="Xylose isomerase-like TIM barrel" evidence="8">
    <location>
        <begin position="58"/>
        <end position="290"/>
    </location>
</feature>
<proteinExistence type="inferred from homology"/>
<dbReference type="GO" id="GO:0008903">
    <property type="term" value="F:hydroxypyruvate isomerase activity"/>
    <property type="evidence" value="ECO:0007669"/>
    <property type="project" value="UniProtKB-EC"/>
</dbReference>
<dbReference type="PIRSF" id="PIRSF006241">
    <property type="entry name" value="HyI"/>
    <property type="match status" value="1"/>
</dbReference>
<dbReference type="SUPFAM" id="SSF51658">
    <property type="entry name" value="Xylose isomerase-like"/>
    <property type="match status" value="1"/>
</dbReference>
<evidence type="ECO:0000256" key="4">
    <source>
        <dbReference type="ARBA" id="ARBA00012570"/>
    </source>
</evidence>
<dbReference type="Pfam" id="PF01261">
    <property type="entry name" value="AP_endonuc_2"/>
    <property type="match status" value="1"/>
</dbReference>